<keyword evidence="1" id="KW-0812">Transmembrane</keyword>
<proteinExistence type="predicted"/>
<evidence type="ECO:0000256" key="1">
    <source>
        <dbReference type="SAM" id="Phobius"/>
    </source>
</evidence>
<dbReference type="Proteomes" id="UP000075886">
    <property type="component" value="Unassembled WGS sequence"/>
</dbReference>
<accession>A0A182QQ93</accession>
<evidence type="ECO:0000313" key="5">
    <source>
        <dbReference type="Proteomes" id="UP000075886"/>
    </source>
</evidence>
<feature type="domain" description="Neurotransmitter-gated ion-channel ligand-binding" evidence="3">
    <location>
        <begin position="53"/>
        <end position="223"/>
    </location>
</feature>
<name>A0A182QQ93_9DIPT</name>
<feature type="signal peptide" evidence="2">
    <location>
        <begin position="1"/>
        <end position="34"/>
    </location>
</feature>
<organism evidence="4 5">
    <name type="scientific">Anopheles farauti</name>
    <dbReference type="NCBI Taxonomy" id="69004"/>
    <lineage>
        <taxon>Eukaryota</taxon>
        <taxon>Metazoa</taxon>
        <taxon>Ecdysozoa</taxon>
        <taxon>Arthropoda</taxon>
        <taxon>Hexapoda</taxon>
        <taxon>Insecta</taxon>
        <taxon>Pterygota</taxon>
        <taxon>Neoptera</taxon>
        <taxon>Endopterygota</taxon>
        <taxon>Diptera</taxon>
        <taxon>Nematocera</taxon>
        <taxon>Culicoidea</taxon>
        <taxon>Culicidae</taxon>
        <taxon>Anophelinae</taxon>
        <taxon>Anopheles</taxon>
    </lineage>
</organism>
<keyword evidence="1" id="KW-1133">Transmembrane helix</keyword>
<dbReference type="Gene3D" id="2.70.170.10">
    <property type="entry name" value="Neurotransmitter-gated ion-channel ligand-binding domain"/>
    <property type="match status" value="1"/>
</dbReference>
<evidence type="ECO:0000313" key="4">
    <source>
        <dbReference type="EnsemblMetazoa" id="AFAF014707-PA"/>
    </source>
</evidence>
<feature type="chain" id="PRO_5017773239" description="Neurotransmitter-gated ion-channel ligand-binding domain-containing protein" evidence="2">
    <location>
        <begin position="35"/>
        <end position="435"/>
    </location>
</feature>
<reference evidence="5" key="1">
    <citation type="submission" date="2014-01" db="EMBL/GenBank/DDBJ databases">
        <title>The Genome Sequence of Anopheles farauti FAR1 (V2).</title>
        <authorList>
            <consortium name="The Broad Institute Genomics Platform"/>
            <person name="Neafsey D.E."/>
            <person name="Besansky N."/>
            <person name="Howell P."/>
            <person name="Walton C."/>
            <person name="Young S.K."/>
            <person name="Zeng Q."/>
            <person name="Gargeya S."/>
            <person name="Fitzgerald M."/>
            <person name="Haas B."/>
            <person name="Abouelleil A."/>
            <person name="Allen A.W."/>
            <person name="Alvarado L."/>
            <person name="Arachchi H.M."/>
            <person name="Berlin A.M."/>
            <person name="Chapman S.B."/>
            <person name="Gainer-Dewar J."/>
            <person name="Goldberg J."/>
            <person name="Griggs A."/>
            <person name="Gujja S."/>
            <person name="Hansen M."/>
            <person name="Howarth C."/>
            <person name="Imamovic A."/>
            <person name="Ireland A."/>
            <person name="Larimer J."/>
            <person name="McCowan C."/>
            <person name="Murphy C."/>
            <person name="Pearson M."/>
            <person name="Poon T.W."/>
            <person name="Priest M."/>
            <person name="Roberts A."/>
            <person name="Saif S."/>
            <person name="Shea T."/>
            <person name="Sisk P."/>
            <person name="Sykes S."/>
            <person name="Wortman J."/>
            <person name="Nusbaum C."/>
            <person name="Birren B."/>
        </authorList>
    </citation>
    <scope>NUCLEOTIDE SEQUENCE [LARGE SCALE GENOMIC DNA]</scope>
    <source>
        <strain evidence="5">FAR1</strain>
    </source>
</reference>
<keyword evidence="5" id="KW-1185">Reference proteome</keyword>
<dbReference type="SUPFAM" id="SSF63712">
    <property type="entry name" value="Nicotinic receptor ligand binding domain-like"/>
    <property type="match status" value="1"/>
</dbReference>
<reference evidence="4" key="2">
    <citation type="submission" date="2020-05" db="UniProtKB">
        <authorList>
            <consortium name="EnsemblMetazoa"/>
        </authorList>
    </citation>
    <scope>IDENTIFICATION</scope>
    <source>
        <strain evidence="4">FAR1</strain>
    </source>
</reference>
<dbReference type="GO" id="GO:0016020">
    <property type="term" value="C:membrane"/>
    <property type="evidence" value="ECO:0007669"/>
    <property type="project" value="InterPro"/>
</dbReference>
<evidence type="ECO:0000256" key="2">
    <source>
        <dbReference type="SAM" id="SignalP"/>
    </source>
</evidence>
<dbReference type="InterPro" id="IPR006202">
    <property type="entry name" value="Neur_chan_lig-bd"/>
</dbReference>
<dbReference type="Pfam" id="PF02931">
    <property type="entry name" value="Neur_chan_LBD"/>
    <property type="match status" value="1"/>
</dbReference>
<keyword evidence="1" id="KW-0472">Membrane</keyword>
<evidence type="ECO:0000259" key="3">
    <source>
        <dbReference type="Pfam" id="PF02931"/>
    </source>
</evidence>
<feature type="transmembrane region" description="Helical" evidence="1">
    <location>
        <begin position="317"/>
        <end position="339"/>
    </location>
</feature>
<keyword evidence="2" id="KW-0732">Signal</keyword>
<dbReference type="CDD" id="cd18989">
    <property type="entry name" value="LGIC_ECD_cation"/>
    <property type="match status" value="1"/>
</dbReference>
<dbReference type="AlphaFoldDB" id="A0A182QQ93"/>
<dbReference type="STRING" id="69004.A0A182QQ93"/>
<sequence>MFAHRWPLHRSSPFVLLRLGWMAFLLNHVLPAASIECGKESTNVENRLKSALLCQGYQADVRPRKEHSQTVNLSVSYHVLTYDFDVSNDLLLVDVWMDLQWTDDFLHWDSSKWGGIERLALSTEQIWFPDFRHFSSFYNPEELPDCANPKCTVAENGTVTCLPVCSMNAKCEADYSRWPYDVHRCNMWYGTWANSMDEVDIHLLDVCLARNREFGSPKWSIVSLDKSRSVVRSSDNYMYTILSVEVMLVRKPGFEYVAIVGPILILALLNVYIVWLRSSSFERKVMLGLSIFTHFSYLKQLEWTLPYNGDTLPNCMIFLLCSAVIGVALLILTLLNCWLRMRLNRNSITGSFIDRLTGSFSQSRVAELILAADYLELNYKVTQDEKVNYWERLAKLLDRAVAIVCVVIYVTLFCILIPYGHEIGDANGVNCYISA</sequence>
<dbReference type="InterPro" id="IPR006201">
    <property type="entry name" value="Neur_channel"/>
</dbReference>
<dbReference type="Gene3D" id="1.20.58.390">
    <property type="entry name" value="Neurotransmitter-gated ion-channel transmembrane domain"/>
    <property type="match status" value="1"/>
</dbReference>
<dbReference type="GO" id="GO:0005230">
    <property type="term" value="F:extracellular ligand-gated monoatomic ion channel activity"/>
    <property type="evidence" value="ECO:0007669"/>
    <property type="project" value="InterPro"/>
</dbReference>
<feature type="transmembrane region" description="Helical" evidence="1">
    <location>
        <begin position="400"/>
        <end position="419"/>
    </location>
</feature>
<feature type="transmembrane region" description="Helical" evidence="1">
    <location>
        <begin position="256"/>
        <end position="275"/>
    </location>
</feature>
<dbReference type="PANTHER" id="PTHR18945">
    <property type="entry name" value="NEUROTRANSMITTER GATED ION CHANNEL"/>
    <property type="match status" value="1"/>
</dbReference>
<dbReference type="InterPro" id="IPR038050">
    <property type="entry name" value="Neuro_actylchol_rec"/>
</dbReference>
<dbReference type="GO" id="GO:0004888">
    <property type="term" value="F:transmembrane signaling receptor activity"/>
    <property type="evidence" value="ECO:0007669"/>
    <property type="project" value="InterPro"/>
</dbReference>
<protein>
    <recommendedName>
        <fullName evidence="3">Neurotransmitter-gated ion-channel ligand-binding domain-containing protein</fullName>
    </recommendedName>
</protein>
<dbReference type="EnsemblMetazoa" id="AFAF014707-RA">
    <property type="protein sequence ID" value="AFAF014707-PA"/>
    <property type="gene ID" value="AFAF014707"/>
</dbReference>
<dbReference type="VEuPathDB" id="VectorBase:AFAF014707"/>
<dbReference type="EMBL" id="AXCN02001981">
    <property type="status" value="NOT_ANNOTATED_CDS"/>
    <property type="molecule type" value="Genomic_DNA"/>
</dbReference>
<dbReference type="InterPro" id="IPR036734">
    <property type="entry name" value="Neur_chan_lig-bd_sf"/>
</dbReference>